<organism evidence="2 3">
    <name type="scientific">Oceanobacillus bengalensis</name>
    <dbReference type="NCBI Taxonomy" id="1435466"/>
    <lineage>
        <taxon>Bacteria</taxon>
        <taxon>Bacillati</taxon>
        <taxon>Bacillota</taxon>
        <taxon>Bacilli</taxon>
        <taxon>Bacillales</taxon>
        <taxon>Bacillaceae</taxon>
        <taxon>Oceanobacillus</taxon>
    </lineage>
</organism>
<dbReference type="InterPro" id="IPR025571">
    <property type="entry name" value="YqfQ"/>
</dbReference>
<feature type="compositionally biased region" description="Basic and acidic residues" evidence="1">
    <location>
        <begin position="204"/>
        <end position="226"/>
    </location>
</feature>
<protein>
    <recommendedName>
        <fullName evidence="4">YqfQ-like protein</fullName>
    </recommendedName>
</protein>
<sequence length="226" mass="25162">MVQGLFLMLRTNFAIFGKISFLITNFVFSCASPGNTSKDTNISICLHNFVILAYYILDVLNGKEGIVMLLPPQRPQYRNPMSMNRNYPNQRAMPSKNGLQNRNAKPNMLSKVLGSESQITNIAGKGVDGLSKTLSGVQQVLNVVQTAAPIVQEYGPMVKNLPAMYRMMKAFKEIDTESNETEASVSNENEVSENVSIEKTSVQVEHDEKKVEHTKRSGDSKPKLFI</sequence>
<dbReference type="OrthoDB" id="2860117at2"/>
<evidence type="ECO:0000256" key="1">
    <source>
        <dbReference type="SAM" id="MobiDB-lite"/>
    </source>
</evidence>
<keyword evidence="3" id="KW-1185">Reference proteome</keyword>
<name>A0A494YUS3_9BACI</name>
<evidence type="ECO:0008006" key="4">
    <source>
        <dbReference type="Google" id="ProtNLM"/>
    </source>
</evidence>
<accession>A0A494YUS3</accession>
<proteinExistence type="predicted"/>
<comment type="caution">
    <text evidence="2">The sequence shown here is derived from an EMBL/GenBank/DDBJ whole genome shotgun (WGS) entry which is preliminary data.</text>
</comment>
<dbReference type="Pfam" id="PF14181">
    <property type="entry name" value="YqfQ"/>
    <property type="match status" value="1"/>
</dbReference>
<feature type="compositionally biased region" description="Low complexity" evidence="1">
    <location>
        <begin position="181"/>
        <end position="198"/>
    </location>
</feature>
<evidence type="ECO:0000313" key="2">
    <source>
        <dbReference type="EMBL" id="RKQ13905.1"/>
    </source>
</evidence>
<evidence type="ECO:0000313" key="3">
    <source>
        <dbReference type="Proteomes" id="UP000281813"/>
    </source>
</evidence>
<dbReference type="Proteomes" id="UP000281813">
    <property type="component" value="Unassembled WGS sequence"/>
</dbReference>
<gene>
    <name evidence="2" type="ORF">D8M05_14550</name>
</gene>
<dbReference type="EMBL" id="RBZO01000025">
    <property type="protein sequence ID" value="RKQ13905.1"/>
    <property type="molecule type" value="Genomic_DNA"/>
</dbReference>
<reference evidence="2 3" key="1">
    <citation type="journal article" date="2015" name="Antonie Van Leeuwenhoek">
        <title>Oceanobacillus bengalensis sp. nov., a bacterium isolated from seawater of the Bay of Bengal.</title>
        <authorList>
            <person name="Yongchang O."/>
            <person name="Xiang W."/>
            <person name="Wang G."/>
        </authorList>
    </citation>
    <scope>NUCLEOTIDE SEQUENCE [LARGE SCALE GENOMIC DNA]</scope>
    <source>
        <strain evidence="2 3">MCCC 1K00260</strain>
    </source>
</reference>
<dbReference type="AlphaFoldDB" id="A0A494YUS3"/>
<feature type="region of interest" description="Disordered" evidence="1">
    <location>
        <begin position="179"/>
        <end position="226"/>
    </location>
</feature>